<dbReference type="Pfam" id="PF13391">
    <property type="entry name" value="HNH_2"/>
    <property type="match status" value="1"/>
</dbReference>
<dbReference type="OrthoDB" id="2104739at2759"/>
<protein>
    <recommendedName>
        <fullName evidence="2">HNH nuclease domain-containing protein</fullName>
    </recommendedName>
</protein>
<dbReference type="Proteomes" id="UP000283269">
    <property type="component" value="Unassembled WGS sequence"/>
</dbReference>
<reference evidence="3 4" key="1">
    <citation type="journal article" date="2018" name="Evol. Lett.">
        <title>Horizontal gene cluster transfer increased hallucinogenic mushroom diversity.</title>
        <authorList>
            <person name="Reynolds H.T."/>
            <person name="Vijayakumar V."/>
            <person name="Gluck-Thaler E."/>
            <person name="Korotkin H.B."/>
            <person name="Matheny P.B."/>
            <person name="Slot J.C."/>
        </authorList>
    </citation>
    <scope>NUCLEOTIDE SEQUENCE [LARGE SCALE GENOMIC DNA]</scope>
    <source>
        <strain evidence="3 4">2631</strain>
    </source>
</reference>
<gene>
    <name evidence="3" type="ORF">CVT25_001991</name>
</gene>
<evidence type="ECO:0000313" key="4">
    <source>
        <dbReference type="Proteomes" id="UP000283269"/>
    </source>
</evidence>
<dbReference type="InParanoid" id="A0A409VUL9"/>
<accession>A0A409VUL9</accession>
<proteinExistence type="predicted"/>
<keyword evidence="4" id="KW-1185">Reference proteome</keyword>
<dbReference type="AlphaFoldDB" id="A0A409VUL9"/>
<evidence type="ECO:0000259" key="2">
    <source>
        <dbReference type="Pfam" id="PF13391"/>
    </source>
</evidence>
<evidence type="ECO:0000313" key="3">
    <source>
        <dbReference type="EMBL" id="PPQ69947.1"/>
    </source>
</evidence>
<dbReference type="InterPro" id="IPR003615">
    <property type="entry name" value="HNH_nuc"/>
</dbReference>
<sequence>MPRSPPQPLPRPNPYHPDTQSITHSAYTKCLDLETRHNQVAKSADVRLEVLICARFLGYMLLEAPTDNGREDFAWEVFRCTTDIELQQLAQIYNDHLLRIFRRNKGCTPTPRSHPSVPSFDLQKDELKHLLVDTPNSHMEAKTKALQRDGYRCVVSKRIDYGAFMDDLIQAKEGDMGTVTHLAHIFDRSTNENLGDSDTSSYAASVHAVLLRFGQLRAIEELDGPGLHRLENVMTMDASVHLFFDNLEIWFERNENDPIHHYRLETVEPFLIAGLPRQIEFTTPDPDQLPLPDPRYLALHAACARVAHLSGAGEYIAKILRDLPAVGVLAEDGGSDVLYHALVRC</sequence>
<evidence type="ECO:0000256" key="1">
    <source>
        <dbReference type="SAM" id="MobiDB-lite"/>
    </source>
</evidence>
<name>A0A409VUL9_PSICY</name>
<feature type="domain" description="HNH nuclease" evidence="2">
    <location>
        <begin position="153"/>
        <end position="251"/>
    </location>
</feature>
<organism evidence="3 4">
    <name type="scientific">Psilocybe cyanescens</name>
    <dbReference type="NCBI Taxonomy" id="93625"/>
    <lineage>
        <taxon>Eukaryota</taxon>
        <taxon>Fungi</taxon>
        <taxon>Dikarya</taxon>
        <taxon>Basidiomycota</taxon>
        <taxon>Agaricomycotina</taxon>
        <taxon>Agaricomycetes</taxon>
        <taxon>Agaricomycetidae</taxon>
        <taxon>Agaricales</taxon>
        <taxon>Agaricineae</taxon>
        <taxon>Strophariaceae</taxon>
        <taxon>Psilocybe</taxon>
    </lineage>
</organism>
<comment type="caution">
    <text evidence="3">The sequence shown here is derived from an EMBL/GenBank/DDBJ whole genome shotgun (WGS) entry which is preliminary data.</text>
</comment>
<dbReference type="STRING" id="93625.A0A409VUL9"/>
<dbReference type="EMBL" id="NHYD01003919">
    <property type="protein sequence ID" value="PPQ69947.1"/>
    <property type="molecule type" value="Genomic_DNA"/>
</dbReference>
<feature type="region of interest" description="Disordered" evidence="1">
    <location>
        <begin position="1"/>
        <end position="20"/>
    </location>
</feature>
<feature type="compositionally biased region" description="Pro residues" evidence="1">
    <location>
        <begin position="1"/>
        <end position="15"/>
    </location>
</feature>